<proteinExistence type="predicted"/>
<evidence type="ECO:0000313" key="2">
    <source>
        <dbReference type="Proteomes" id="UP000056109"/>
    </source>
</evidence>
<evidence type="ECO:0000313" key="1">
    <source>
        <dbReference type="EMBL" id="CEF42009.1"/>
    </source>
</evidence>
<dbReference type="EMBL" id="LN606600">
    <property type="protein sequence ID" value="CEF42009.1"/>
    <property type="molecule type" value="Genomic_DNA"/>
</dbReference>
<name>A0A0U5EW78_9PROT</name>
<accession>A0A0U5EW78</accession>
<gene>
    <name evidence="1" type="ORF">ASN_2741</name>
</gene>
<protein>
    <submittedName>
        <fullName evidence="1">Uncharacterized protein</fullName>
    </submittedName>
</protein>
<dbReference type="Proteomes" id="UP000056109">
    <property type="component" value="Chromosome I"/>
</dbReference>
<dbReference type="PATRIC" id="fig|446692.3.peg.2871"/>
<keyword evidence="2" id="KW-1185">Reference proteome</keyword>
<sequence length="53" mass="6288">MAGWLCQGSDEFFQGSERLYNPKRYYLDGVRNINYGDREEGRKHAVGVAWRYQ</sequence>
<dbReference type="KEGG" id="asz:ASN_2741"/>
<dbReference type="AlphaFoldDB" id="A0A0U5EW78"/>
<reference evidence="2" key="1">
    <citation type="submission" date="2014-09" db="EMBL/GenBank/DDBJ databases">
        <authorList>
            <person name="Illeghems K.G."/>
        </authorList>
    </citation>
    <scope>NUCLEOTIDE SEQUENCE [LARGE SCALE GENOMIC DNA]</scope>
    <source>
        <strain evidence="2">108B</strain>
    </source>
</reference>
<organism evidence="1 2">
    <name type="scientific">Acetobacter senegalensis</name>
    <dbReference type="NCBI Taxonomy" id="446692"/>
    <lineage>
        <taxon>Bacteria</taxon>
        <taxon>Pseudomonadati</taxon>
        <taxon>Pseudomonadota</taxon>
        <taxon>Alphaproteobacteria</taxon>
        <taxon>Acetobacterales</taxon>
        <taxon>Acetobacteraceae</taxon>
        <taxon>Acetobacter</taxon>
    </lineage>
</organism>